<comment type="caution">
    <text evidence="3">The sequence shown here is derived from an EMBL/GenBank/DDBJ whole genome shotgun (WGS) entry which is preliminary data.</text>
</comment>
<dbReference type="InterPro" id="IPR018247">
    <property type="entry name" value="EF_Hand_1_Ca_BS"/>
</dbReference>
<sequence>MSDRQLPGPGSLCWGLLGQRRMLLVTGRALVMEAALPAGGAALARHSTYRTRPLRRLEVTLESLQRLTYGDPETREREFARIRRVHRHINGTDEGGRPYDGLDDASRTWIAMTLFDAMVAMERLAGRPLSPADEAQLYDEWRPIVVSFGIDTSAVPQDLADYHAYFASMLADVLEDNPEVRHLLGAVYASVPVPPWLAWCPAPLWKAVSALAATLMSSVLRADLPHAYSRRIGLTARRRDRILSWLVHRTARWVLAVQPVRGRFLPPAASALQGGSVAPRAARRRSHVPRQRPATRTERVGRFFDEVLDQTGDGLLTRADLQAMVRSVCWPLELDAQAEQRVYESFDAWWAELLALDTDGDGRISRAEFVAGTPSGTDETPQPLQAGLVRAMGAVFDAADSDHNGHLDKAEYRRIFGPKLHPADADRGFDALDSNGDGQITKAEFLDALGQFFTVRGDAEAAVRLFGRN</sequence>
<keyword evidence="4" id="KW-1185">Reference proteome</keyword>
<feature type="domain" description="EF-hand" evidence="2">
    <location>
        <begin position="344"/>
        <end position="379"/>
    </location>
</feature>
<dbReference type="EMBL" id="JAFLRJ010000047">
    <property type="protein sequence ID" value="MBO0511369.1"/>
    <property type="molecule type" value="Genomic_DNA"/>
</dbReference>
<dbReference type="PROSITE" id="PS50222">
    <property type="entry name" value="EF_HAND_2"/>
    <property type="match status" value="3"/>
</dbReference>
<dbReference type="Pfam" id="PF09995">
    <property type="entry name" value="MPAB_Lcp_cat"/>
    <property type="match status" value="1"/>
</dbReference>
<evidence type="ECO:0000313" key="3">
    <source>
        <dbReference type="EMBL" id="MBO0511369.1"/>
    </source>
</evidence>
<evidence type="ECO:0000259" key="2">
    <source>
        <dbReference type="PROSITE" id="PS50222"/>
    </source>
</evidence>
<dbReference type="InterPro" id="IPR011992">
    <property type="entry name" value="EF-hand-dom_pair"/>
</dbReference>
<feature type="domain" description="EF-hand" evidence="2">
    <location>
        <begin position="295"/>
        <end position="331"/>
    </location>
</feature>
<evidence type="ECO:0000256" key="1">
    <source>
        <dbReference type="SAM" id="MobiDB-lite"/>
    </source>
</evidence>
<dbReference type="PROSITE" id="PS00018">
    <property type="entry name" value="EF_HAND_1"/>
    <property type="match status" value="2"/>
</dbReference>
<feature type="region of interest" description="Disordered" evidence="1">
    <location>
        <begin position="276"/>
        <end position="295"/>
    </location>
</feature>
<dbReference type="RefSeq" id="WP_206960790.1">
    <property type="nucleotide sequence ID" value="NZ_BAAAJJ010000016.1"/>
</dbReference>
<dbReference type="GO" id="GO:0005509">
    <property type="term" value="F:calcium ion binding"/>
    <property type="evidence" value="ECO:0007669"/>
    <property type="project" value="InterPro"/>
</dbReference>
<evidence type="ECO:0000313" key="4">
    <source>
        <dbReference type="Proteomes" id="UP000664167"/>
    </source>
</evidence>
<dbReference type="SUPFAM" id="SSF47473">
    <property type="entry name" value="EF-hand"/>
    <property type="match status" value="1"/>
</dbReference>
<dbReference type="PANTHER" id="PTHR36151:SF3">
    <property type="entry name" value="ER-BOUND OXYGENASE MPAB_MPAB'_RUBBER OXYGENASE CATALYTIC DOMAIN-CONTAINING PROTEIN"/>
    <property type="match status" value="1"/>
</dbReference>
<reference evidence="3" key="1">
    <citation type="submission" date="2021-03" db="EMBL/GenBank/DDBJ databases">
        <title>Streptomyces poriferae sp. nov., a novel marine sponge-derived Actinobacteria species with anti-MRSA activity.</title>
        <authorList>
            <person name="Sandoval-Powers M."/>
            <person name="Kralova S."/>
            <person name="Nguyen G.-S."/>
            <person name="Fawwal D."/>
            <person name="Degnes K."/>
            <person name="Klinkenberg G."/>
            <person name="Sletta H."/>
            <person name="Wentzel A."/>
            <person name="Liles M.R."/>
        </authorList>
    </citation>
    <scope>NUCLEOTIDE SEQUENCE</scope>
    <source>
        <strain evidence="3">DSM 41794</strain>
    </source>
</reference>
<name>A0A939JHB5_9ACTN</name>
<gene>
    <name evidence="3" type="ORF">J0695_06040</name>
</gene>
<dbReference type="AlphaFoldDB" id="A0A939JHB5"/>
<organism evidence="3 4">
    <name type="scientific">Streptomyces beijiangensis</name>
    <dbReference type="NCBI Taxonomy" id="163361"/>
    <lineage>
        <taxon>Bacteria</taxon>
        <taxon>Bacillati</taxon>
        <taxon>Actinomycetota</taxon>
        <taxon>Actinomycetes</taxon>
        <taxon>Kitasatosporales</taxon>
        <taxon>Streptomycetaceae</taxon>
        <taxon>Streptomyces</taxon>
    </lineage>
</organism>
<dbReference type="Pfam" id="PF13499">
    <property type="entry name" value="EF-hand_7"/>
    <property type="match status" value="1"/>
</dbReference>
<feature type="compositionally biased region" description="Basic residues" evidence="1">
    <location>
        <begin position="281"/>
        <end position="290"/>
    </location>
</feature>
<proteinExistence type="predicted"/>
<dbReference type="Pfam" id="PF13202">
    <property type="entry name" value="EF-hand_5"/>
    <property type="match status" value="1"/>
</dbReference>
<dbReference type="SMART" id="SM00054">
    <property type="entry name" value="EFh"/>
    <property type="match status" value="4"/>
</dbReference>
<accession>A0A939JHB5</accession>
<dbReference type="InterPro" id="IPR002048">
    <property type="entry name" value="EF_hand_dom"/>
</dbReference>
<dbReference type="InterPro" id="IPR018713">
    <property type="entry name" value="MPAB/Lcp_cat_dom"/>
</dbReference>
<protein>
    <submittedName>
        <fullName evidence="3">EF-hand domain-containing protein</fullName>
    </submittedName>
</protein>
<dbReference type="Gene3D" id="1.10.238.10">
    <property type="entry name" value="EF-hand"/>
    <property type="match status" value="1"/>
</dbReference>
<dbReference type="Proteomes" id="UP000664167">
    <property type="component" value="Unassembled WGS sequence"/>
</dbReference>
<dbReference type="GO" id="GO:0016491">
    <property type="term" value="F:oxidoreductase activity"/>
    <property type="evidence" value="ECO:0007669"/>
    <property type="project" value="InterPro"/>
</dbReference>
<dbReference type="PANTHER" id="PTHR36151">
    <property type="entry name" value="BLR2777 PROTEIN"/>
    <property type="match status" value="1"/>
</dbReference>
<feature type="domain" description="EF-hand" evidence="2">
    <location>
        <begin position="420"/>
        <end position="455"/>
    </location>
</feature>